<dbReference type="EMBL" id="JAMRDG010000002">
    <property type="protein sequence ID" value="KAJ3685571.1"/>
    <property type="molecule type" value="Genomic_DNA"/>
</dbReference>
<dbReference type="Gene3D" id="2.130.10.10">
    <property type="entry name" value="YVTN repeat-like/Quinoprotein amine dehydrogenase"/>
    <property type="match status" value="2"/>
</dbReference>
<protein>
    <recommendedName>
        <fullName evidence="2">Transcription factor IIIC 90kDa subunit N-terminal domain-containing protein</fullName>
    </recommendedName>
</protein>
<sequence length="826" mass="91369">MTRPESNPTCSFDTSTHDETTLIASPSYQNSICWSNENLLAVACGKLITILNPASLAGPRGLITLNQNKPFPIGVVKREELLSPCLMPICLSRNTDPCVRSISWSPSGFSPNGGCLLSVCTFDGHVKLYRSPYIEFASEWIEIVDVSQLLYEYHESVNFAEADNSHLPIHQANEVEAEAGLTNGKNLPRKKDVKRLKSDEANSSSLPRMTPQQYASRFAILSSLVVGWSPVLPCLKNLESPIKCTILAIGAKSGGVSFWRICVPEQYSVAIGTSSIKPELVGFLEAHVSWVSAIDWGLSMSSSCNSQLILVTGSSDGSVRLWSSEIEEVTKITESKRKPFCLLVEIKINEPGPVSTISLSMPENSENKVVLAIGRGSGSIEVWIYNLSCNQLVSAGTYHSHNQMVMGLSFSFDGRRLYSCSQDNSVCSWVFDGSHLHEINFTSDIPGNHNLANLSHLSDLCYGIAVSPGDMMVAVVRNLDPKLLNPMYQFGTQKAMVELLYTGGRNLEIIKDPLDSSNANLTFWESNILYSLKKFENCDKDLVIWDIIIVLLALKKANPGWLEMLLCKWFSGWFSDIQQVAHLENLLSHTKLRVSTMDTRKLHLISVICRRIAFVDSKSDNERQMWHEVLVACEKELRERLVGCTFALVLNHASGSSSEVIGTQPVGVGQMVHWLSINNGEASDWLKNLLAKLKKLRKRIQSLCQYSTEETCSYCAAPVQFDSPEIAECNGGDLTGESTETHKLSRCAVSMQLCSAVDPIWFCICCQRSVDKLPPQSFFRISGSPLDVSCVNAPLGADRVNVPWCPFCGIMLQRQLPDFLLSINPV</sequence>
<keyword evidence="4" id="KW-1185">Reference proteome</keyword>
<feature type="domain" description="Transcription factor IIIC 90kDa subunit N-terminal" evidence="2">
    <location>
        <begin position="34"/>
        <end position="482"/>
    </location>
</feature>
<dbReference type="Pfam" id="PF12657">
    <property type="entry name" value="TFIIIC_delta"/>
    <property type="match status" value="1"/>
</dbReference>
<dbReference type="InterPro" id="IPR024761">
    <property type="entry name" value="TFIIIC_delta_N"/>
</dbReference>
<organism evidence="3 4">
    <name type="scientific">Rhynchospora tenuis</name>
    <dbReference type="NCBI Taxonomy" id="198213"/>
    <lineage>
        <taxon>Eukaryota</taxon>
        <taxon>Viridiplantae</taxon>
        <taxon>Streptophyta</taxon>
        <taxon>Embryophyta</taxon>
        <taxon>Tracheophyta</taxon>
        <taxon>Spermatophyta</taxon>
        <taxon>Magnoliopsida</taxon>
        <taxon>Liliopsida</taxon>
        <taxon>Poales</taxon>
        <taxon>Cyperaceae</taxon>
        <taxon>Cyperoideae</taxon>
        <taxon>Rhynchosporeae</taxon>
        <taxon>Rhynchospora</taxon>
    </lineage>
</organism>
<dbReference type="SUPFAM" id="SSF50978">
    <property type="entry name" value="WD40 repeat-like"/>
    <property type="match status" value="2"/>
</dbReference>
<feature type="repeat" description="WD" evidence="1">
    <location>
        <begin position="398"/>
        <end position="429"/>
    </location>
</feature>
<dbReference type="GO" id="GO:0006384">
    <property type="term" value="P:transcription initiation at RNA polymerase III promoter"/>
    <property type="evidence" value="ECO:0007669"/>
    <property type="project" value="InterPro"/>
</dbReference>
<gene>
    <name evidence="3" type="ORF">LUZ61_014735</name>
</gene>
<dbReference type="PROSITE" id="PS50082">
    <property type="entry name" value="WD_REPEATS_2"/>
    <property type="match status" value="2"/>
</dbReference>
<dbReference type="InterPro" id="IPR001680">
    <property type="entry name" value="WD40_rpt"/>
</dbReference>
<dbReference type="Proteomes" id="UP001210211">
    <property type="component" value="Unassembled WGS sequence"/>
</dbReference>
<name>A0AAD5WB96_9POAL</name>
<evidence type="ECO:0000313" key="3">
    <source>
        <dbReference type="EMBL" id="KAJ3685571.1"/>
    </source>
</evidence>
<dbReference type="PANTHER" id="PTHR15496:SF2">
    <property type="entry name" value="GENERAL TRANSCRIPTION FACTOR 3C POLYPEPTIDE 4"/>
    <property type="match status" value="1"/>
</dbReference>
<accession>A0AAD5WB96</accession>
<evidence type="ECO:0000313" key="4">
    <source>
        <dbReference type="Proteomes" id="UP001210211"/>
    </source>
</evidence>
<evidence type="ECO:0000259" key="2">
    <source>
        <dbReference type="Pfam" id="PF12657"/>
    </source>
</evidence>
<keyword evidence="1" id="KW-0853">WD repeat</keyword>
<dbReference type="InterPro" id="IPR036322">
    <property type="entry name" value="WD40_repeat_dom_sf"/>
</dbReference>
<dbReference type="InterPro" id="IPR044230">
    <property type="entry name" value="GTF3C4"/>
</dbReference>
<proteinExistence type="predicted"/>
<dbReference type="SMART" id="SM00320">
    <property type="entry name" value="WD40"/>
    <property type="match status" value="4"/>
</dbReference>
<comment type="caution">
    <text evidence="3">The sequence shown here is derived from an EMBL/GenBank/DDBJ whole genome shotgun (WGS) entry which is preliminary data.</text>
</comment>
<feature type="repeat" description="WD" evidence="1">
    <location>
        <begin position="310"/>
        <end position="332"/>
    </location>
</feature>
<dbReference type="GO" id="GO:0004402">
    <property type="term" value="F:histone acetyltransferase activity"/>
    <property type="evidence" value="ECO:0007669"/>
    <property type="project" value="InterPro"/>
</dbReference>
<dbReference type="PANTHER" id="PTHR15496">
    <property type="entry name" value="GENERAL TRANSCRIPTION FACTOR 3C POLYPEPTIDE 4 FAMILY"/>
    <property type="match status" value="1"/>
</dbReference>
<dbReference type="InterPro" id="IPR015943">
    <property type="entry name" value="WD40/YVTN_repeat-like_dom_sf"/>
</dbReference>
<dbReference type="AlphaFoldDB" id="A0AAD5WB96"/>
<evidence type="ECO:0000256" key="1">
    <source>
        <dbReference type="PROSITE-ProRule" id="PRU00221"/>
    </source>
</evidence>
<dbReference type="GO" id="GO:0000127">
    <property type="term" value="C:transcription factor TFIIIC complex"/>
    <property type="evidence" value="ECO:0007669"/>
    <property type="project" value="InterPro"/>
</dbReference>
<reference evidence="3 4" key="1">
    <citation type="journal article" date="2022" name="Cell">
        <title>Repeat-based holocentromeres influence genome architecture and karyotype evolution.</title>
        <authorList>
            <person name="Hofstatter P.G."/>
            <person name="Thangavel G."/>
            <person name="Lux T."/>
            <person name="Neumann P."/>
            <person name="Vondrak T."/>
            <person name="Novak P."/>
            <person name="Zhang M."/>
            <person name="Costa L."/>
            <person name="Castellani M."/>
            <person name="Scott A."/>
            <person name="Toegelov H."/>
            <person name="Fuchs J."/>
            <person name="Mata-Sucre Y."/>
            <person name="Dias Y."/>
            <person name="Vanzela A.L.L."/>
            <person name="Huettel B."/>
            <person name="Almeida C.C.S."/>
            <person name="Simkova H."/>
            <person name="Souza G."/>
            <person name="Pedrosa-Harand A."/>
            <person name="Macas J."/>
            <person name="Mayer K.F.X."/>
            <person name="Houben A."/>
            <person name="Marques A."/>
        </authorList>
    </citation>
    <scope>NUCLEOTIDE SEQUENCE [LARGE SCALE GENOMIC DNA]</scope>
    <source>
        <strain evidence="3">RhyTen1mFocal</strain>
    </source>
</reference>